<dbReference type="RefSeq" id="WP_114791744.1">
    <property type="nucleotide sequence ID" value="NZ_CP139960.1"/>
</dbReference>
<evidence type="ECO:0000313" key="3">
    <source>
        <dbReference type="Proteomes" id="UP001325680"/>
    </source>
</evidence>
<name>A0ABZ0W5S5_9BACT</name>
<accession>A0ABZ0W5S5</accession>
<evidence type="ECO:0000313" key="2">
    <source>
        <dbReference type="EMBL" id="WQD37470.1"/>
    </source>
</evidence>
<dbReference type="EMBL" id="CP139960">
    <property type="protein sequence ID" value="WQD37470.1"/>
    <property type="molecule type" value="Genomic_DNA"/>
</dbReference>
<keyword evidence="1" id="KW-0732">Signal</keyword>
<proteinExistence type="predicted"/>
<evidence type="ECO:0008006" key="4">
    <source>
        <dbReference type="Google" id="ProtNLM"/>
    </source>
</evidence>
<dbReference type="Proteomes" id="UP001325680">
    <property type="component" value="Chromosome"/>
</dbReference>
<sequence length="129" mass="14479">MKFYLFATILLAIVTSCSNKTTPVSHNNGKMKARFEVSGICSNYTFSLIEGNKDTSLVQASWTNPQTDSTYTNAFGVKNPCDLPEGLKVGDEFYFELDNDRPNRCMVCMAYYPTPAKKLNIKVLEVVKK</sequence>
<gene>
    <name evidence="2" type="ORF">U0035_17510</name>
</gene>
<protein>
    <recommendedName>
        <fullName evidence="4">Lipoprotein</fullName>
    </recommendedName>
</protein>
<feature type="signal peptide" evidence="1">
    <location>
        <begin position="1"/>
        <end position="20"/>
    </location>
</feature>
<keyword evidence="3" id="KW-1185">Reference proteome</keyword>
<feature type="chain" id="PRO_5045545235" description="Lipoprotein" evidence="1">
    <location>
        <begin position="21"/>
        <end position="129"/>
    </location>
</feature>
<reference evidence="2 3" key="1">
    <citation type="submission" date="2023-12" db="EMBL/GenBank/DDBJ databases">
        <title>Genome sequencing and assembly of bacterial species from a model synthetic community.</title>
        <authorList>
            <person name="Hogle S.L."/>
        </authorList>
    </citation>
    <scope>NUCLEOTIDE SEQUENCE [LARGE SCALE GENOMIC DNA]</scope>
    <source>
        <strain evidence="2 3">HAMBI_3031</strain>
    </source>
</reference>
<evidence type="ECO:0000256" key="1">
    <source>
        <dbReference type="SAM" id="SignalP"/>
    </source>
</evidence>
<organism evidence="2 3">
    <name type="scientific">Niabella yanshanensis</name>
    <dbReference type="NCBI Taxonomy" id="577386"/>
    <lineage>
        <taxon>Bacteria</taxon>
        <taxon>Pseudomonadati</taxon>
        <taxon>Bacteroidota</taxon>
        <taxon>Chitinophagia</taxon>
        <taxon>Chitinophagales</taxon>
        <taxon>Chitinophagaceae</taxon>
        <taxon>Niabella</taxon>
    </lineage>
</organism>
<dbReference type="PROSITE" id="PS51257">
    <property type="entry name" value="PROKAR_LIPOPROTEIN"/>
    <property type="match status" value="1"/>
</dbReference>